<evidence type="ECO:0000313" key="2">
    <source>
        <dbReference type="Proteomes" id="UP000309747"/>
    </source>
</evidence>
<dbReference type="RefSeq" id="WP_136883998.1">
    <property type="nucleotide sequence ID" value="NZ_SUNI01000001.1"/>
</dbReference>
<dbReference type="AlphaFoldDB" id="A0A4V5MYG3"/>
<dbReference type="Proteomes" id="UP000309747">
    <property type="component" value="Unassembled WGS sequence"/>
</dbReference>
<dbReference type="Pfam" id="PF09926">
    <property type="entry name" value="DUF2158"/>
    <property type="match status" value="1"/>
</dbReference>
<dbReference type="EMBL" id="SUNI01000001">
    <property type="protein sequence ID" value="TJZ93858.1"/>
    <property type="molecule type" value="Genomic_DNA"/>
</dbReference>
<reference evidence="1 2" key="1">
    <citation type="submission" date="2019-04" db="EMBL/GenBank/DDBJ databases">
        <authorList>
            <person name="Li J."/>
        </authorList>
    </citation>
    <scope>NUCLEOTIDE SEQUENCE [LARGE SCALE GENOMIC DNA]</scope>
    <source>
        <strain evidence="1 2">KCTC 42687</strain>
    </source>
</reference>
<sequence length="65" mass="6911">MSDPIKAGDVVRLKSSGPKMTVVHVDEHLPICSCAWFAGSEVQRGEFYAVALKLDDGSSSIGFIG</sequence>
<evidence type="ECO:0000313" key="1">
    <source>
        <dbReference type="EMBL" id="TJZ93858.1"/>
    </source>
</evidence>
<keyword evidence="2" id="KW-1185">Reference proteome</keyword>
<organism evidence="1 2">
    <name type="scientific">Paracoccus gahaiensis</name>
    <dbReference type="NCBI Taxonomy" id="1706839"/>
    <lineage>
        <taxon>Bacteria</taxon>
        <taxon>Pseudomonadati</taxon>
        <taxon>Pseudomonadota</taxon>
        <taxon>Alphaproteobacteria</taxon>
        <taxon>Rhodobacterales</taxon>
        <taxon>Paracoccaceae</taxon>
        <taxon>Paracoccus</taxon>
    </lineage>
</organism>
<name>A0A4V5MYG3_9RHOB</name>
<dbReference type="OrthoDB" id="7173769at2"/>
<accession>A0A4V5MYG3</accession>
<proteinExistence type="predicted"/>
<gene>
    <name evidence="1" type="ORF">FA743_00860</name>
</gene>
<dbReference type="InterPro" id="IPR019226">
    <property type="entry name" value="DUF2158"/>
</dbReference>
<protein>
    <submittedName>
        <fullName evidence="1">DUF2158 domain-containing protein</fullName>
    </submittedName>
</protein>
<comment type="caution">
    <text evidence="1">The sequence shown here is derived from an EMBL/GenBank/DDBJ whole genome shotgun (WGS) entry which is preliminary data.</text>
</comment>